<dbReference type="AlphaFoldDB" id="A0A9X2Z756"/>
<evidence type="ECO:0000313" key="1">
    <source>
        <dbReference type="EMBL" id="MCV7424375.1"/>
    </source>
</evidence>
<reference evidence="1" key="2">
    <citation type="journal article" date="2022" name="BMC Genomics">
        <title>Comparative genome analysis of mycobacteria focusing on tRNA and non-coding RNA.</title>
        <authorList>
            <person name="Behra P.R.K."/>
            <person name="Pettersson B.M.F."/>
            <person name="Ramesh M."/>
            <person name="Das S."/>
            <person name="Dasgupta S."/>
            <person name="Kirsebom L.A."/>
        </authorList>
    </citation>
    <scope>NUCLEOTIDE SEQUENCE</scope>
    <source>
        <strain evidence="1">DSM 44838</strain>
    </source>
</reference>
<organism evidence="1 2">
    <name type="scientific">Mycobacterium yunnanensis</name>
    <dbReference type="NCBI Taxonomy" id="368477"/>
    <lineage>
        <taxon>Bacteria</taxon>
        <taxon>Bacillati</taxon>
        <taxon>Actinomycetota</taxon>
        <taxon>Actinomycetes</taxon>
        <taxon>Mycobacteriales</taxon>
        <taxon>Mycobacteriaceae</taxon>
        <taxon>Mycobacterium</taxon>
    </lineage>
</organism>
<keyword evidence="2" id="KW-1185">Reference proteome</keyword>
<reference evidence="1" key="1">
    <citation type="submission" date="2020-07" db="EMBL/GenBank/DDBJ databases">
        <authorList>
            <person name="Pettersson B.M.F."/>
            <person name="Behra P.R.K."/>
            <person name="Ramesh M."/>
            <person name="Das S."/>
            <person name="Dasgupta S."/>
            <person name="Kirsebom L.A."/>
        </authorList>
    </citation>
    <scope>NUCLEOTIDE SEQUENCE</scope>
    <source>
        <strain evidence="1">DSM 44838</strain>
    </source>
</reference>
<sequence>MPDVELCLCGHAHFSGDRCWCGCTKFTTDRDDQPRDLVGCCGDCEHCPCRCPQVNDADMCVRFRSRDGQLIEVA</sequence>
<dbReference type="RefSeq" id="WP_263999441.1">
    <property type="nucleotide sequence ID" value="NZ_JACKVK010000014.1"/>
</dbReference>
<dbReference type="Proteomes" id="UP001141629">
    <property type="component" value="Unassembled WGS sequence"/>
</dbReference>
<proteinExistence type="predicted"/>
<name>A0A9X2Z756_9MYCO</name>
<evidence type="ECO:0000313" key="2">
    <source>
        <dbReference type="Proteomes" id="UP001141629"/>
    </source>
</evidence>
<accession>A0A9X2Z756</accession>
<comment type="caution">
    <text evidence="1">The sequence shown here is derived from an EMBL/GenBank/DDBJ whole genome shotgun (WGS) entry which is preliminary data.</text>
</comment>
<protein>
    <submittedName>
        <fullName evidence="1">Uncharacterized protein</fullName>
    </submittedName>
</protein>
<dbReference type="EMBL" id="JACKVK010000014">
    <property type="protein sequence ID" value="MCV7424375.1"/>
    <property type="molecule type" value="Genomic_DNA"/>
</dbReference>
<gene>
    <name evidence="1" type="ORF">H7K45_27900</name>
</gene>